<proteinExistence type="inferred from homology"/>
<dbReference type="PROSITE" id="PS50164">
    <property type="entry name" value="GIY_YIG"/>
    <property type="match status" value="1"/>
</dbReference>
<reference evidence="4 5" key="1">
    <citation type="submission" date="2014-08" db="EMBL/GenBank/DDBJ databases">
        <title>Whole genome shotgun sequence of Sphingomonas paucimobilis NBRC 13935.</title>
        <authorList>
            <person name="Hosoyama A."/>
            <person name="Hashimoto M."/>
            <person name="Hosoyama Y."/>
            <person name="Noguchi M."/>
            <person name="Uohara A."/>
            <person name="Ohji S."/>
            <person name="Katano-Makiyama Y."/>
            <person name="Ichikawa N."/>
            <person name="Kimura A."/>
            <person name="Yamazoe A."/>
            <person name="Fujita N."/>
        </authorList>
    </citation>
    <scope>NUCLEOTIDE SEQUENCE [LARGE SCALE GENOMIC DNA]</scope>
    <source>
        <strain evidence="4 5">NBRC 13935</strain>
    </source>
</reference>
<feature type="domain" description="GIY-YIG" evidence="3">
    <location>
        <begin position="1"/>
        <end position="77"/>
    </location>
</feature>
<evidence type="ECO:0000256" key="2">
    <source>
        <dbReference type="SAM" id="MobiDB-lite"/>
    </source>
</evidence>
<dbReference type="InterPro" id="IPR050190">
    <property type="entry name" value="UPF0213_domain"/>
</dbReference>
<feature type="region of interest" description="Disordered" evidence="2">
    <location>
        <begin position="48"/>
        <end position="77"/>
    </location>
</feature>
<protein>
    <submittedName>
        <fullName evidence="4">DNA, contig: SP618</fullName>
    </submittedName>
</protein>
<dbReference type="Pfam" id="PF01541">
    <property type="entry name" value="GIY-YIG"/>
    <property type="match status" value="1"/>
</dbReference>
<dbReference type="Proteomes" id="UP000032025">
    <property type="component" value="Unassembled WGS sequence"/>
</dbReference>
<sequence>MAFYCYILRCSDGSFYTGHTENLEHRIAQHQSGEIPCYTQTRRPVTLTWSQDFPPPVTNPYPQNARSKAGPASRNRP</sequence>
<dbReference type="Gene3D" id="3.40.1440.10">
    <property type="entry name" value="GIY-YIG endonuclease"/>
    <property type="match status" value="1"/>
</dbReference>
<keyword evidence="5" id="KW-1185">Reference proteome</keyword>
<dbReference type="AlphaFoldDB" id="A0A0C9N1N9"/>
<comment type="caution">
    <text evidence="4">The sequence shown here is derived from an EMBL/GenBank/DDBJ whole genome shotgun (WGS) entry which is preliminary data.</text>
</comment>
<accession>A0A0C9N1N9</accession>
<dbReference type="InterPro" id="IPR035901">
    <property type="entry name" value="GIY-YIG_endonuc_sf"/>
</dbReference>
<name>A0A0C9N1N9_SPHPI</name>
<dbReference type="PANTHER" id="PTHR34477">
    <property type="entry name" value="UPF0213 PROTEIN YHBQ"/>
    <property type="match status" value="1"/>
</dbReference>
<dbReference type="RefSeq" id="WP_325065529.1">
    <property type="nucleotide sequence ID" value="NZ_BBJS01000018.1"/>
</dbReference>
<dbReference type="EMBL" id="BBJS01000018">
    <property type="protein sequence ID" value="GAN13484.1"/>
    <property type="molecule type" value="Genomic_DNA"/>
</dbReference>
<dbReference type="CDD" id="cd10456">
    <property type="entry name" value="GIY-YIG_UPF0213"/>
    <property type="match status" value="1"/>
</dbReference>
<evidence type="ECO:0000259" key="3">
    <source>
        <dbReference type="PROSITE" id="PS50164"/>
    </source>
</evidence>
<dbReference type="InterPro" id="IPR000305">
    <property type="entry name" value="GIY-YIG_endonuc"/>
</dbReference>
<evidence type="ECO:0000256" key="1">
    <source>
        <dbReference type="ARBA" id="ARBA00007435"/>
    </source>
</evidence>
<evidence type="ECO:0000313" key="5">
    <source>
        <dbReference type="Proteomes" id="UP000032025"/>
    </source>
</evidence>
<evidence type="ECO:0000313" key="4">
    <source>
        <dbReference type="EMBL" id="GAN13484.1"/>
    </source>
</evidence>
<gene>
    <name evidence="4" type="ORF">SP6_18_00490</name>
</gene>
<dbReference type="PANTHER" id="PTHR34477:SF1">
    <property type="entry name" value="UPF0213 PROTEIN YHBQ"/>
    <property type="match status" value="1"/>
</dbReference>
<comment type="similarity">
    <text evidence="1">Belongs to the UPF0213 family.</text>
</comment>
<dbReference type="SUPFAM" id="SSF82771">
    <property type="entry name" value="GIY-YIG endonuclease"/>
    <property type="match status" value="1"/>
</dbReference>
<organism evidence="4 5">
    <name type="scientific">Sphingomonas paucimobilis NBRC 13935</name>
    <dbReference type="NCBI Taxonomy" id="1219050"/>
    <lineage>
        <taxon>Bacteria</taxon>
        <taxon>Pseudomonadati</taxon>
        <taxon>Pseudomonadota</taxon>
        <taxon>Alphaproteobacteria</taxon>
        <taxon>Sphingomonadales</taxon>
        <taxon>Sphingomonadaceae</taxon>
        <taxon>Sphingomonas</taxon>
    </lineage>
</organism>